<protein>
    <submittedName>
        <fullName evidence="2">Uncharacterized protein LOC118417943</fullName>
    </submittedName>
</protein>
<proteinExistence type="predicted"/>
<accession>A0A9J7LCD7</accession>
<dbReference type="OrthoDB" id="5985687at2759"/>
<dbReference type="AlphaFoldDB" id="A0A9J7LCD7"/>
<dbReference type="Proteomes" id="UP000001554">
    <property type="component" value="Chromosome 6"/>
</dbReference>
<name>A0A9J7LCD7_BRAFL</name>
<gene>
    <name evidence="2" type="primary">LOC118417943</name>
</gene>
<keyword evidence="1" id="KW-1185">Reference proteome</keyword>
<reference evidence="1" key="1">
    <citation type="journal article" date="2020" name="Nat. Ecol. Evol.">
        <title>Deeply conserved synteny resolves early events in vertebrate evolution.</title>
        <authorList>
            <person name="Simakov O."/>
            <person name="Marletaz F."/>
            <person name="Yue J.X."/>
            <person name="O'Connell B."/>
            <person name="Jenkins J."/>
            <person name="Brandt A."/>
            <person name="Calef R."/>
            <person name="Tung C.H."/>
            <person name="Huang T.K."/>
            <person name="Schmutz J."/>
            <person name="Satoh N."/>
            <person name="Yu J.K."/>
            <person name="Putnam N.H."/>
            <person name="Green R.E."/>
            <person name="Rokhsar D.S."/>
        </authorList>
    </citation>
    <scope>NUCLEOTIDE SEQUENCE [LARGE SCALE GENOMIC DNA]</scope>
    <source>
        <strain evidence="1">S238N-H82</strain>
    </source>
</reference>
<evidence type="ECO:0000313" key="1">
    <source>
        <dbReference type="Proteomes" id="UP000001554"/>
    </source>
</evidence>
<evidence type="ECO:0000313" key="2">
    <source>
        <dbReference type="RefSeq" id="XP_035679600.1"/>
    </source>
</evidence>
<dbReference type="GeneID" id="118417943"/>
<dbReference type="KEGG" id="bfo:118417943"/>
<dbReference type="RefSeq" id="XP_035679600.1">
    <property type="nucleotide sequence ID" value="XM_035823707.1"/>
</dbReference>
<reference evidence="2" key="2">
    <citation type="submission" date="2025-08" db="UniProtKB">
        <authorList>
            <consortium name="RefSeq"/>
        </authorList>
    </citation>
    <scope>IDENTIFICATION</scope>
    <source>
        <strain evidence="2">S238N-H82</strain>
        <tissue evidence="2">Testes</tissue>
    </source>
</reference>
<sequence length="109" mass="12314">MPAGLRHVLLHMAHEAPANTTEPDWRPRRRLAAALFRGLWHGSNGRIGASSRAPGRDTPTYVYPEEVRWVMRARFADPSDPIRLHDGRVADQRHGEVYHVDVVDLATTT</sequence>
<organism evidence="1 2">
    <name type="scientific">Branchiostoma floridae</name>
    <name type="common">Florida lancelet</name>
    <name type="synonym">Amphioxus</name>
    <dbReference type="NCBI Taxonomy" id="7739"/>
    <lineage>
        <taxon>Eukaryota</taxon>
        <taxon>Metazoa</taxon>
        <taxon>Chordata</taxon>
        <taxon>Cephalochordata</taxon>
        <taxon>Leptocardii</taxon>
        <taxon>Amphioxiformes</taxon>
        <taxon>Branchiostomatidae</taxon>
        <taxon>Branchiostoma</taxon>
    </lineage>
</organism>